<protein>
    <submittedName>
        <fullName evidence="2">WD repeat-containing protein 60-like</fullName>
    </submittedName>
</protein>
<dbReference type="STRING" id="121845.A0A3Q0J4Y6"/>
<dbReference type="Gene3D" id="2.130.10.10">
    <property type="entry name" value="YVTN repeat-like/Quinoprotein amine dehydrogenase"/>
    <property type="match status" value="1"/>
</dbReference>
<dbReference type="PANTHER" id="PTHR16022">
    <property type="entry name" value="WD REPEAT DOMAIN 60"/>
    <property type="match status" value="1"/>
</dbReference>
<dbReference type="InterPro" id="IPR015943">
    <property type="entry name" value="WD40/YVTN_repeat-like_dom_sf"/>
</dbReference>
<dbReference type="SUPFAM" id="SSF50978">
    <property type="entry name" value="WD40 repeat-like"/>
    <property type="match status" value="1"/>
</dbReference>
<sequence length="404" mass="45735">MIKLDRLSYVIYECPPIPYEVYIKCYGRSNTQQVLVQTNDDNLDEEIQTEPIDNHTKWTQCPISFSISDTDTIGRLKYETSGVGTADMEGETSGSFEYRFLENSAGLGQFIEKFGQIVLALLEEENQYGGSNQDGEHLHSGIFESNSRDLKFSDQFINLKVDHVTCLKNRPISHTLFCRKNDLKLITVHQKQSSKGSSSELLNRCMLCQWNITQPSRQSSKGSSSELLNRCMLCQWNITQPSKQSSKGSPSELLNRCMLCQWNITQPSAPLTVLVANNDVTSIECEDPNLVFAGMRDGSVSVWDLRDRMINLRDEIHLRPPSYNTASILKQNTDGCGQVVAIKMVQGTDNGPDSDSEPNQIFSLDQSGLIHMWTIFRSSMSSQRSKHYNNVDLGQFYLLVFKNY</sequence>
<dbReference type="InterPro" id="IPR042505">
    <property type="entry name" value="DYNC2I1"/>
</dbReference>
<dbReference type="GeneID" id="113469777"/>
<dbReference type="InterPro" id="IPR036322">
    <property type="entry name" value="WD40_repeat_dom_sf"/>
</dbReference>
<organism evidence="1 2">
    <name type="scientific">Diaphorina citri</name>
    <name type="common">Asian citrus psyllid</name>
    <dbReference type="NCBI Taxonomy" id="121845"/>
    <lineage>
        <taxon>Eukaryota</taxon>
        <taxon>Metazoa</taxon>
        <taxon>Ecdysozoa</taxon>
        <taxon>Arthropoda</taxon>
        <taxon>Hexapoda</taxon>
        <taxon>Insecta</taxon>
        <taxon>Pterygota</taxon>
        <taxon>Neoptera</taxon>
        <taxon>Paraneoptera</taxon>
        <taxon>Hemiptera</taxon>
        <taxon>Sternorrhyncha</taxon>
        <taxon>Psylloidea</taxon>
        <taxon>Psyllidae</taxon>
        <taxon>Diaphorininae</taxon>
        <taxon>Diaphorina</taxon>
    </lineage>
</organism>
<dbReference type="GO" id="GO:0005929">
    <property type="term" value="C:cilium"/>
    <property type="evidence" value="ECO:0007669"/>
    <property type="project" value="GOC"/>
</dbReference>
<dbReference type="PANTHER" id="PTHR16022:SF0">
    <property type="entry name" value="CYTOPLASMIC DYNEIN 2 INTERMEDIATE CHAIN 1"/>
    <property type="match status" value="1"/>
</dbReference>
<name>A0A3Q0J4Y6_DIACI</name>
<proteinExistence type="predicted"/>
<evidence type="ECO:0000313" key="2">
    <source>
        <dbReference type="RefSeq" id="XP_026683486.1"/>
    </source>
</evidence>
<dbReference type="GO" id="GO:0042073">
    <property type="term" value="P:intraciliary transport"/>
    <property type="evidence" value="ECO:0007669"/>
    <property type="project" value="InterPro"/>
</dbReference>
<evidence type="ECO:0000313" key="1">
    <source>
        <dbReference type="Proteomes" id="UP000079169"/>
    </source>
</evidence>
<dbReference type="AlphaFoldDB" id="A0A3Q0J4Y6"/>
<gene>
    <name evidence="2" type="primary">LOC113469777</name>
</gene>
<dbReference type="Proteomes" id="UP000079169">
    <property type="component" value="Unplaced"/>
</dbReference>
<dbReference type="PaxDb" id="121845-A0A3Q0J4Y6"/>
<reference evidence="2" key="1">
    <citation type="submission" date="2025-08" db="UniProtKB">
        <authorList>
            <consortium name="RefSeq"/>
        </authorList>
    </citation>
    <scope>IDENTIFICATION</scope>
</reference>
<dbReference type="KEGG" id="dci:113469777"/>
<keyword evidence="1" id="KW-1185">Reference proteome</keyword>
<dbReference type="GO" id="GO:0045504">
    <property type="term" value="F:dynein heavy chain binding"/>
    <property type="evidence" value="ECO:0007669"/>
    <property type="project" value="InterPro"/>
</dbReference>
<accession>A0A3Q0J4Y6</accession>
<dbReference type="GO" id="GO:0045503">
    <property type="term" value="F:dynein light chain binding"/>
    <property type="evidence" value="ECO:0007669"/>
    <property type="project" value="InterPro"/>
</dbReference>
<dbReference type="RefSeq" id="XP_026683486.1">
    <property type="nucleotide sequence ID" value="XM_026827685.1"/>
</dbReference>
<dbReference type="GO" id="GO:0005868">
    <property type="term" value="C:cytoplasmic dynein complex"/>
    <property type="evidence" value="ECO:0007669"/>
    <property type="project" value="InterPro"/>
</dbReference>